<dbReference type="Gene3D" id="2.60.40.3140">
    <property type="match status" value="1"/>
</dbReference>
<dbReference type="Pfam" id="PF12969">
    <property type="entry name" value="DUF3857"/>
    <property type="match status" value="1"/>
</dbReference>
<dbReference type="AlphaFoldDB" id="A0A9X2I9J3"/>
<sequence length="630" mass="72771">MLACCTFSAFGQQNYSVEKIDPSLIKNADAVIRENQVVIEVEAIDEVTIKTFRVVTVFNESGDSYTRALEFYDESSKINEQEAIIYDSRGEEVDKIKSRDFKDQSNFDSFILFSDNRVSYLNYTPRQYPYTVAYTSEVETNNSVFLPDWFPMEGYDVSVEKSSYRLLNPGNIPLRSIERNFQGFEIANNNTKHELEYHLTNAPAVEYEILSPSLKSFVPRLLVALDKFHLEGVDGVASNWEEMGKWMYDELVAEHDQIPAATIQKVTNLTSDASTIEEKARRIYQYVQDNTRYIAVMYGIGGWEPALAADVDRLGYGDCKALTNYTMALLKSQGIESYYSVVYGGEKRNIDPEFTKMQGNHVILNIPNEKGEDFWLECTSQEDPFNYLGDFTDDRYVLRVKPDGGELVKTRRYSEDDNLQKTKCEIELDGDGNFTASLERSSFGVPYGEVYRLESKTEKDRKEYYLDEWSRFQNITFSKIDFENRRDTIEFRESIDFSGARLATKAGKRLLLPLSFIQQEQVSLGKNEDRKRPVKLLRGRSYEDDFVFMLPEGFQIETLPENKILLTEYGQMSIEISSSENDGKESIHVKRKMKIREGEWEAEKYPDFRKFIYNVNHLNGLKAVIVQSNT</sequence>
<dbReference type="Proteomes" id="UP001155280">
    <property type="component" value="Unassembled WGS sequence"/>
</dbReference>
<reference evidence="3" key="1">
    <citation type="submission" date="2022-07" db="EMBL/GenBank/DDBJ databases">
        <title>Gramela sediminis sp. nov., isolated from deep-sea sediment of the Indian Ocean.</title>
        <authorList>
            <person name="Shi H."/>
        </authorList>
    </citation>
    <scope>NUCLEOTIDE SEQUENCE</scope>
    <source>
        <strain evidence="3">GC03-9</strain>
    </source>
</reference>
<evidence type="ECO:0000259" key="2">
    <source>
        <dbReference type="Pfam" id="PF12969"/>
    </source>
</evidence>
<dbReference type="InterPro" id="IPR038765">
    <property type="entry name" value="Papain-like_cys_pep_sf"/>
</dbReference>
<name>A0A9X2I9J3_9FLAO</name>
<dbReference type="Pfam" id="PF01841">
    <property type="entry name" value="Transglut_core"/>
    <property type="match status" value="1"/>
</dbReference>
<dbReference type="RefSeq" id="WP_256946142.1">
    <property type="nucleotide sequence ID" value="NZ_JANCNS010000001.1"/>
</dbReference>
<protein>
    <submittedName>
        <fullName evidence="3">DUF3857 domain-containing protein</fullName>
    </submittedName>
</protein>
<dbReference type="Gene3D" id="2.60.120.1130">
    <property type="match status" value="1"/>
</dbReference>
<dbReference type="SUPFAM" id="SSF54001">
    <property type="entry name" value="Cysteine proteinases"/>
    <property type="match status" value="1"/>
</dbReference>
<feature type="domain" description="Transglutaminase-like" evidence="1">
    <location>
        <begin position="266"/>
        <end position="365"/>
    </location>
</feature>
<dbReference type="InterPro" id="IPR024618">
    <property type="entry name" value="DUF3857"/>
</dbReference>
<dbReference type="Gene3D" id="3.10.620.30">
    <property type="match status" value="1"/>
</dbReference>
<comment type="caution">
    <text evidence="3">The sequence shown here is derived from an EMBL/GenBank/DDBJ whole genome shotgun (WGS) entry which is preliminary data.</text>
</comment>
<organism evidence="3 4">
    <name type="scientific">Christiangramia oceanisediminis</name>
    <dbReference type="NCBI Taxonomy" id="2920386"/>
    <lineage>
        <taxon>Bacteria</taxon>
        <taxon>Pseudomonadati</taxon>
        <taxon>Bacteroidota</taxon>
        <taxon>Flavobacteriia</taxon>
        <taxon>Flavobacteriales</taxon>
        <taxon>Flavobacteriaceae</taxon>
        <taxon>Christiangramia</taxon>
    </lineage>
</organism>
<keyword evidence="4" id="KW-1185">Reference proteome</keyword>
<proteinExistence type="predicted"/>
<feature type="domain" description="DUF3857" evidence="2">
    <location>
        <begin position="50"/>
        <end position="205"/>
    </location>
</feature>
<evidence type="ECO:0000259" key="1">
    <source>
        <dbReference type="Pfam" id="PF01841"/>
    </source>
</evidence>
<evidence type="ECO:0000313" key="4">
    <source>
        <dbReference type="Proteomes" id="UP001155280"/>
    </source>
</evidence>
<gene>
    <name evidence="3" type="ORF">MKO06_01165</name>
</gene>
<accession>A0A9X2I9J3</accession>
<dbReference type="InterPro" id="IPR002931">
    <property type="entry name" value="Transglutaminase-like"/>
</dbReference>
<evidence type="ECO:0000313" key="3">
    <source>
        <dbReference type="EMBL" id="MCP9198498.1"/>
    </source>
</evidence>
<dbReference type="EMBL" id="JANCNS010000001">
    <property type="protein sequence ID" value="MCP9198498.1"/>
    <property type="molecule type" value="Genomic_DNA"/>
</dbReference>